<evidence type="ECO:0000256" key="1">
    <source>
        <dbReference type="ARBA" id="ARBA00022737"/>
    </source>
</evidence>
<keyword evidence="4" id="KW-0347">Helicase</keyword>
<proteinExistence type="inferred from homology"/>
<dbReference type="OMA" id="GARQFSC"/>
<dbReference type="EMBL" id="KI545866">
    <property type="protein sequence ID" value="EST06983.1"/>
    <property type="molecule type" value="Genomic_DNA"/>
</dbReference>
<dbReference type="RefSeq" id="XP_016291972.1">
    <property type="nucleotide sequence ID" value="XM_016436682.1"/>
</dbReference>
<protein>
    <submittedName>
        <fullName evidence="12">Uncharacterized protein</fullName>
    </submittedName>
</protein>
<dbReference type="SUPFAM" id="SSF69065">
    <property type="entry name" value="RNase III domain-like"/>
    <property type="match status" value="2"/>
</dbReference>
<dbReference type="Pfam" id="PF00270">
    <property type="entry name" value="DEAD"/>
    <property type="match status" value="1"/>
</dbReference>
<comment type="similarity">
    <text evidence="6">Belongs to the helicase family. Dicer subfamily.</text>
</comment>
<feature type="region of interest" description="Disordered" evidence="7">
    <location>
        <begin position="1"/>
        <end position="42"/>
    </location>
</feature>
<keyword evidence="2" id="KW-0547">Nucleotide-binding</keyword>
<reference evidence="13" key="1">
    <citation type="journal article" date="2013" name="Genome Announc.">
        <title>Draft genome sequence of Pseudozyma brasiliensis sp. nov. strain GHG001, a high producer of endo-1,4-xylanase isolated from an insect pest of sugarcane.</title>
        <authorList>
            <person name="Oliveira J.V.D.C."/>
            <person name="dos Santos R.A.C."/>
            <person name="Borges T.A."/>
            <person name="Riano-Pachon D.M."/>
            <person name="Goldman G.H."/>
        </authorList>
    </citation>
    <scope>NUCLEOTIDE SEQUENCE [LARGE SCALE GENOMIC DNA]</scope>
    <source>
        <strain evidence="13">GHG001</strain>
    </source>
</reference>
<dbReference type="Gene3D" id="3.30.160.380">
    <property type="entry name" value="Dicer dimerisation domain"/>
    <property type="match status" value="1"/>
</dbReference>
<dbReference type="GO" id="GO:0003723">
    <property type="term" value="F:RNA binding"/>
    <property type="evidence" value="ECO:0007669"/>
    <property type="project" value="UniProtKB-UniRule"/>
</dbReference>
<dbReference type="SMART" id="SM00487">
    <property type="entry name" value="DEXDc"/>
    <property type="match status" value="1"/>
</dbReference>
<evidence type="ECO:0000259" key="8">
    <source>
        <dbReference type="PROSITE" id="PS50142"/>
    </source>
</evidence>
<evidence type="ECO:0000256" key="3">
    <source>
        <dbReference type="ARBA" id="ARBA00022801"/>
    </source>
</evidence>
<dbReference type="InterPro" id="IPR001650">
    <property type="entry name" value="Helicase_C-like"/>
</dbReference>
<dbReference type="CDD" id="cd18034">
    <property type="entry name" value="DEXHc_dicer"/>
    <property type="match status" value="1"/>
</dbReference>
<evidence type="ECO:0000256" key="7">
    <source>
        <dbReference type="SAM" id="MobiDB-lite"/>
    </source>
</evidence>
<feature type="compositionally biased region" description="Basic and acidic residues" evidence="7">
    <location>
        <begin position="1"/>
        <end position="21"/>
    </location>
</feature>
<evidence type="ECO:0000259" key="11">
    <source>
        <dbReference type="PROSITE" id="PS51327"/>
    </source>
</evidence>
<keyword evidence="3" id="KW-0378">Hydrolase</keyword>
<dbReference type="HOGENOM" id="CLU_000907_4_3_1"/>
<dbReference type="InterPro" id="IPR038248">
    <property type="entry name" value="Dicer_dimer_sf"/>
</dbReference>
<evidence type="ECO:0000259" key="9">
    <source>
        <dbReference type="PROSITE" id="PS51192"/>
    </source>
</evidence>
<feature type="region of interest" description="Disordered" evidence="7">
    <location>
        <begin position="1577"/>
        <end position="1604"/>
    </location>
</feature>
<keyword evidence="13" id="KW-1185">Reference proteome</keyword>
<evidence type="ECO:0000256" key="6">
    <source>
        <dbReference type="PROSITE-ProRule" id="PRU00657"/>
    </source>
</evidence>
<sequence>MPKRSRDQADLEHGAHGHGDFPDAMVIAPSAPTEDDEERRKRQKLIDQISSQTAVDPADQLRSDQLAFVPRSYQLELAQLAKEGNVLVCLDTGSGKTLISVLLLQHVHQQHIPHSPSAPSPIRPKVSFFLVNLVPLVHQQSSVIAGNSTLSVGKLYGELKDTVRGKGYKLTTDSWREPQWSALLESHQVIVSTAQCFLDALIHGFVKMDDLNLLIFDEVHHALKNHPFFRIMKYYRLAPEKERPKIFGMTASPIFTSTGRFDEASRYLQKTMNARIHTVSKETLQELQEVKQKPDELVIEFAPYTTILDDLVAGVPMSALTQDMLSRFGKDPALGEDAVLDPATEHFEKEVRPKLEYTMRHLGPIGCDLLWYSTLLEFRSRARKWVSINRNRRTLVNDDWILDASMRTSITPPETQTPAESDSSDENPESQSSGSGLGLGLAIAHLSTHTELNARILQHMRSQPLLPDVLHFDSSNSSPKILRLLETLRCFAPSASSFCAIIFVERRQTVTLLVELIKRAPGLSFIHPEFLLGHENGSANGGALGMDWHDQVQVLNRFRRRKPTNLIVATSIAEEGLDIQAANLVIRFDLFNRHISFLQSRGRARARGSRFILMAETGNPEHAGVILNAFNTEANRATWLGDIADPDHDADFWDADWQQKLRIEAHEVEEECIYEPKTNARLFAEDAPTLVSHYAATLHSEYLRDAVLAYRLEAVEHGLGVPCTYKCTLELPSNAAVRSVESGEWRNKKQAKRAAAFKACQQLRELGELDEWLMPRMVDRTVLREVGVGSVNPHHKAWRGSGMPVQVPVKKMDGWARFCITAAPKKDEGDVWHATYLPLDGFSRGCQPIMLLTRGELPATQQLRLLCPKIGRMKDIDPKSLGALPPLSKEDVEAAKRFTRYVFKLIDRKDGGGRNGKGKNSPRAKFEPAVLIVPVRKLDGVTEVQTMNDLSIDLPSSLALSPLDLSKADQLEGRVLVRQHGFHSSALYAFQAVRADLTPNSPVDTTVTKPEGTVETYLSQHLKMYGRFHASNAVAPEDMHDVLTSELTDTPLLEVIKLSKPRNLLIPSSDKPPSNATRHIIPYFYLVHPLSFPLLSSIHLLPCILTRYDQLLLAQHCRTTLLPTLPTDIVLEALTSPSAGNPDYERLEFLGDTFLKLVATCHTFTTHLGRTEADLHMANKAILTNVRLLCEAKRVGLERWGLFESAGFAGKKFESPMVGSIGGALVHAQAEEGKWEGVKEKMLSDMVEALIGAGLTVSPTQALAVCRLFHLLPPTIVSLLSFNDLLSTLKSRSISESWQTRISRDGLDHLQSLFSHHYAYPHLALEAFTHPSLLGGLLPSYQRLEFLGDAWLDFFIVRTIYATHPDLSPGELTALKGVWASNATLSALGVRLGLHRFIASDSAVLQTTIATYVAALERQGKEGQYWTRIPHGTVVPKAIADVVEASFASIVVDSGFDEGTIAGVWDRIFLPFYEEFCRWDGLRVNEVRRVVEYVFATLRAGGRKVEVRSNLLDLPNLNEEEGETVVQALLTEVQVELCVGGKCVARVETLLRSVGHLQKAIGIARCLSEVQASILTHRGSGESSETEDEPIETTEVTERRDREAKMDEMEHLVLQLTRAVGWKCTFQSLSGEAGEEEVMSLAQLRGLILGDGEE</sequence>
<dbReference type="InterPro" id="IPR014001">
    <property type="entry name" value="Helicase_ATP-bd"/>
</dbReference>
<evidence type="ECO:0000313" key="12">
    <source>
        <dbReference type="EMBL" id="EST06983.1"/>
    </source>
</evidence>
<dbReference type="Pfam" id="PF00271">
    <property type="entry name" value="Helicase_C"/>
    <property type="match status" value="1"/>
</dbReference>
<dbReference type="GO" id="GO:0031047">
    <property type="term" value="P:regulatory ncRNA-mediated gene silencing"/>
    <property type="evidence" value="ECO:0007669"/>
    <property type="project" value="UniProtKB-ARBA"/>
</dbReference>
<dbReference type="Pfam" id="PF03368">
    <property type="entry name" value="Dicer_dimer"/>
    <property type="match status" value="1"/>
</dbReference>
<keyword evidence="1" id="KW-0677">Repeat</keyword>
<dbReference type="Pfam" id="PF00636">
    <property type="entry name" value="Ribonuclease_3"/>
    <property type="match status" value="2"/>
</dbReference>
<gene>
    <name evidence="12" type="ORF">PSEUBRA_SCAF23g05188</name>
</gene>
<dbReference type="SMART" id="SM00535">
    <property type="entry name" value="RIBOc"/>
    <property type="match status" value="2"/>
</dbReference>
<keyword evidence="6" id="KW-0694">RNA-binding</keyword>
<dbReference type="OrthoDB" id="416741at2759"/>
<dbReference type="SUPFAM" id="SSF52540">
    <property type="entry name" value="P-loop containing nucleoside triphosphate hydrolases"/>
    <property type="match status" value="1"/>
</dbReference>
<dbReference type="PANTHER" id="PTHR14950:SF37">
    <property type="entry name" value="ENDORIBONUCLEASE DICER"/>
    <property type="match status" value="1"/>
</dbReference>
<dbReference type="InterPro" id="IPR011545">
    <property type="entry name" value="DEAD/DEAH_box_helicase_dom"/>
</dbReference>
<dbReference type="PROSITE" id="PS51192">
    <property type="entry name" value="HELICASE_ATP_BIND_1"/>
    <property type="match status" value="1"/>
</dbReference>
<dbReference type="InterPro" id="IPR000999">
    <property type="entry name" value="RNase_III_dom"/>
</dbReference>
<evidence type="ECO:0000313" key="13">
    <source>
        <dbReference type="Proteomes" id="UP000019377"/>
    </source>
</evidence>
<evidence type="ECO:0000259" key="10">
    <source>
        <dbReference type="PROSITE" id="PS51194"/>
    </source>
</evidence>
<dbReference type="eggNOG" id="KOG0701">
    <property type="taxonomic scope" value="Eukaryota"/>
</dbReference>
<dbReference type="CDD" id="cd00593">
    <property type="entry name" value="RIBOc"/>
    <property type="match status" value="2"/>
</dbReference>
<dbReference type="PROSITE" id="PS50142">
    <property type="entry name" value="RNASE_3_2"/>
    <property type="match status" value="2"/>
</dbReference>
<dbReference type="Gene3D" id="3.40.50.300">
    <property type="entry name" value="P-loop containing nucleotide triphosphate hydrolases"/>
    <property type="match status" value="2"/>
</dbReference>
<dbReference type="GO" id="GO:0004386">
    <property type="term" value="F:helicase activity"/>
    <property type="evidence" value="ECO:0007669"/>
    <property type="project" value="UniProtKB-KW"/>
</dbReference>
<dbReference type="GO" id="GO:0006396">
    <property type="term" value="P:RNA processing"/>
    <property type="evidence" value="ECO:0007669"/>
    <property type="project" value="InterPro"/>
</dbReference>
<keyword evidence="5" id="KW-0067">ATP-binding</keyword>
<dbReference type="InterPro" id="IPR036389">
    <property type="entry name" value="RNase_III_sf"/>
</dbReference>
<accession>V5EUW5</accession>
<feature type="domain" description="Helicase ATP-binding" evidence="9">
    <location>
        <begin position="77"/>
        <end position="254"/>
    </location>
</feature>
<evidence type="ECO:0000256" key="5">
    <source>
        <dbReference type="ARBA" id="ARBA00022840"/>
    </source>
</evidence>
<dbReference type="PROSITE" id="PS51327">
    <property type="entry name" value="DICER_DSRBF"/>
    <property type="match status" value="1"/>
</dbReference>
<feature type="domain" description="RNase III" evidence="8">
    <location>
        <begin position="1128"/>
        <end position="1253"/>
    </location>
</feature>
<dbReference type="SMART" id="SM00490">
    <property type="entry name" value="HELICc"/>
    <property type="match status" value="1"/>
</dbReference>
<dbReference type="GO" id="GO:0004525">
    <property type="term" value="F:ribonuclease III activity"/>
    <property type="evidence" value="ECO:0007669"/>
    <property type="project" value="InterPro"/>
</dbReference>
<dbReference type="STRING" id="1365824.V5EUW5"/>
<dbReference type="InterPro" id="IPR005034">
    <property type="entry name" value="Dicer_dimerisation"/>
</dbReference>
<dbReference type="PANTHER" id="PTHR14950">
    <property type="entry name" value="DICER-RELATED"/>
    <property type="match status" value="1"/>
</dbReference>
<name>V5EUW5_KALBG</name>
<feature type="region of interest" description="Disordered" evidence="7">
    <location>
        <begin position="407"/>
        <end position="435"/>
    </location>
</feature>
<dbReference type="GeneID" id="27419325"/>
<dbReference type="Gene3D" id="1.10.1520.10">
    <property type="entry name" value="Ribonuclease III domain"/>
    <property type="match status" value="2"/>
</dbReference>
<evidence type="ECO:0000256" key="4">
    <source>
        <dbReference type="ARBA" id="ARBA00022806"/>
    </source>
</evidence>
<evidence type="ECO:0000256" key="2">
    <source>
        <dbReference type="ARBA" id="ARBA00022741"/>
    </source>
</evidence>
<dbReference type="Proteomes" id="UP000019377">
    <property type="component" value="Unassembled WGS sequence"/>
</dbReference>
<feature type="compositionally biased region" description="Polar residues" evidence="7">
    <location>
        <begin position="407"/>
        <end position="421"/>
    </location>
</feature>
<dbReference type="PROSITE" id="PS00517">
    <property type="entry name" value="RNASE_3_1"/>
    <property type="match status" value="1"/>
</dbReference>
<feature type="domain" description="Helicase C-terminal" evidence="10">
    <location>
        <begin position="480"/>
        <end position="644"/>
    </location>
</feature>
<dbReference type="PROSITE" id="PS51194">
    <property type="entry name" value="HELICASE_CTER"/>
    <property type="match status" value="1"/>
</dbReference>
<organism evidence="12 13">
    <name type="scientific">Kalmanozyma brasiliensis (strain GHG001)</name>
    <name type="common">Yeast</name>
    <name type="synonym">Pseudozyma brasiliensis</name>
    <dbReference type="NCBI Taxonomy" id="1365824"/>
    <lineage>
        <taxon>Eukaryota</taxon>
        <taxon>Fungi</taxon>
        <taxon>Dikarya</taxon>
        <taxon>Basidiomycota</taxon>
        <taxon>Ustilaginomycotina</taxon>
        <taxon>Ustilaginomycetes</taxon>
        <taxon>Ustilaginales</taxon>
        <taxon>Ustilaginaceae</taxon>
        <taxon>Kalmanozyma</taxon>
    </lineage>
</organism>
<dbReference type="InterPro" id="IPR027417">
    <property type="entry name" value="P-loop_NTPase"/>
</dbReference>
<dbReference type="GO" id="GO:0005524">
    <property type="term" value="F:ATP binding"/>
    <property type="evidence" value="ECO:0007669"/>
    <property type="project" value="UniProtKB-KW"/>
</dbReference>
<feature type="domain" description="RNase III" evidence="8">
    <location>
        <begin position="1307"/>
        <end position="1455"/>
    </location>
</feature>
<feature type="domain" description="Dicer dsRNA-binding fold" evidence="11">
    <location>
        <begin position="687"/>
        <end position="783"/>
    </location>
</feature>
<dbReference type="SUPFAM" id="SSF54768">
    <property type="entry name" value="dsRNA-binding domain-like"/>
    <property type="match status" value="1"/>
</dbReference>